<feature type="compositionally biased region" description="Basic residues" evidence="1">
    <location>
        <begin position="275"/>
        <end position="285"/>
    </location>
</feature>
<gene>
    <name evidence="2" type="ORF">VP1G_05312</name>
</gene>
<feature type="compositionally biased region" description="Low complexity" evidence="1">
    <location>
        <begin position="259"/>
        <end position="274"/>
    </location>
</feature>
<feature type="region of interest" description="Disordered" evidence="1">
    <location>
        <begin position="412"/>
        <end position="455"/>
    </location>
</feature>
<dbReference type="STRING" id="694573.A0A194V250"/>
<feature type="compositionally biased region" description="Polar residues" evidence="1">
    <location>
        <begin position="420"/>
        <end position="436"/>
    </location>
</feature>
<dbReference type="AlphaFoldDB" id="A0A194V250"/>
<proteinExistence type="predicted"/>
<organism evidence="2 3">
    <name type="scientific">Cytospora mali</name>
    <name type="common">Apple Valsa canker fungus</name>
    <name type="synonym">Valsa mali</name>
    <dbReference type="NCBI Taxonomy" id="578113"/>
    <lineage>
        <taxon>Eukaryota</taxon>
        <taxon>Fungi</taxon>
        <taxon>Dikarya</taxon>
        <taxon>Ascomycota</taxon>
        <taxon>Pezizomycotina</taxon>
        <taxon>Sordariomycetes</taxon>
        <taxon>Sordariomycetidae</taxon>
        <taxon>Diaporthales</taxon>
        <taxon>Cytosporaceae</taxon>
        <taxon>Cytospora</taxon>
    </lineage>
</organism>
<reference evidence="3" key="1">
    <citation type="submission" date="2014-12" db="EMBL/GenBank/DDBJ databases">
        <title>Genome Sequence of Valsa Canker Pathogens Uncovers a Specific Adaption of Colonization on Woody Bark.</title>
        <authorList>
            <person name="Yin Z."/>
            <person name="Liu H."/>
            <person name="Gao X."/>
            <person name="Li Z."/>
            <person name="Song N."/>
            <person name="Ke X."/>
            <person name="Dai Q."/>
            <person name="Wu Y."/>
            <person name="Sun Y."/>
            <person name="Xu J.-R."/>
            <person name="Kang Z.K."/>
            <person name="Wang L."/>
            <person name="Huang L."/>
        </authorList>
    </citation>
    <scope>NUCLEOTIDE SEQUENCE [LARGE SCALE GENOMIC DNA]</scope>
    <source>
        <strain evidence="3">SXYL134</strain>
    </source>
</reference>
<feature type="compositionally biased region" description="Low complexity" evidence="1">
    <location>
        <begin position="135"/>
        <end position="158"/>
    </location>
</feature>
<dbReference type="Proteomes" id="UP000078576">
    <property type="component" value="Unassembled WGS sequence"/>
</dbReference>
<feature type="region of interest" description="Disordered" evidence="1">
    <location>
        <begin position="311"/>
        <end position="391"/>
    </location>
</feature>
<sequence>MSAHQNPPKRPRLSLQIKTIANGHNLRGSRTVAAAVNQTSPTAFNTLSNVYATAIDRATPVTAINTTQPLKLQTQNLTQDKHGAQTPFTLAYPETPLTAQPLSPGVAAQSVHFPSTMTATPPLSSGPVENDAKPFSFSAADTAGTSSSASQPTTTPTTALPPPSASTPTSRSPIEHVITTNHYVRSHIDLLAEDASPGSATASPVTATAAEAEAEVQGQDAMVLDMTMAYTGNETRDGGATPGPFEEMRRRMAGLVTRTPTSPSSGAGLSSPAGVKKRKKKDSKRRWVWTIGTQDDDLDDKEVGGAIAAMRAAARAQSGGEGQPSGSNSTSTPGGAGAEGAPLTAVVESNRQSPEEIPTPSIEVFDEAEAADRDDVVMSESEAESVDEGGRHVSLAAGDVDVDMITPTVTRKNNYLEPTPSGSVRQDSEGLFNSETGTRRDTPIPADLVPSECVA</sequence>
<name>A0A194V250_CYTMA</name>
<accession>A0A194V250</accession>
<feature type="region of interest" description="Disordered" evidence="1">
    <location>
        <begin position="117"/>
        <end position="173"/>
    </location>
</feature>
<dbReference type="OrthoDB" id="5206740at2759"/>
<dbReference type="EMBL" id="KN714707">
    <property type="protein sequence ID" value="KUI57988.1"/>
    <property type="molecule type" value="Genomic_DNA"/>
</dbReference>
<protein>
    <recommendedName>
        <fullName evidence="4">Glucan 1, 4-alpha-glucosidase</fullName>
    </recommendedName>
</protein>
<evidence type="ECO:0000256" key="1">
    <source>
        <dbReference type="SAM" id="MobiDB-lite"/>
    </source>
</evidence>
<evidence type="ECO:0008006" key="4">
    <source>
        <dbReference type="Google" id="ProtNLM"/>
    </source>
</evidence>
<feature type="region of interest" description="Disordered" evidence="1">
    <location>
        <begin position="257"/>
        <end position="285"/>
    </location>
</feature>
<feature type="compositionally biased region" description="Low complexity" evidence="1">
    <location>
        <begin position="324"/>
        <end position="333"/>
    </location>
</feature>
<evidence type="ECO:0000313" key="2">
    <source>
        <dbReference type="EMBL" id="KUI57988.1"/>
    </source>
</evidence>
<evidence type="ECO:0000313" key="3">
    <source>
        <dbReference type="Proteomes" id="UP000078576"/>
    </source>
</evidence>
<keyword evidence="3" id="KW-1185">Reference proteome</keyword>